<evidence type="ECO:0000313" key="2">
    <source>
        <dbReference type="Proteomes" id="UP001055879"/>
    </source>
</evidence>
<proteinExistence type="predicted"/>
<name>A0ACB8XSU2_ARCLA</name>
<sequence>MEEELLLIGYWPSFFGARLKIALAEKRIPYQYIEENFPRKSKLLLRHNPIFRKIPVLVHNGNPINESLLALQYIDEVWKDKPPVLLPSDPYLRYQAKFWAHVIDNKIYYLGGKVWKQQGELQEVAKKEFIKCLKLLEGVIGDEPFFGGKTFGFLDIAFIGYSAWFKTYETYGNFSIENECPKLISWVDRCMKKESVAKSLHPPDEVLKYAQMVMKVYGLNRGFGKGIHA</sequence>
<evidence type="ECO:0000313" key="1">
    <source>
        <dbReference type="EMBL" id="KAI3673271.1"/>
    </source>
</evidence>
<keyword evidence="2" id="KW-1185">Reference proteome</keyword>
<organism evidence="1 2">
    <name type="scientific">Arctium lappa</name>
    <name type="common">Greater burdock</name>
    <name type="synonym">Lappa major</name>
    <dbReference type="NCBI Taxonomy" id="4217"/>
    <lineage>
        <taxon>Eukaryota</taxon>
        <taxon>Viridiplantae</taxon>
        <taxon>Streptophyta</taxon>
        <taxon>Embryophyta</taxon>
        <taxon>Tracheophyta</taxon>
        <taxon>Spermatophyta</taxon>
        <taxon>Magnoliopsida</taxon>
        <taxon>eudicotyledons</taxon>
        <taxon>Gunneridae</taxon>
        <taxon>Pentapetalae</taxon>
        <taxon>asterids</taxon>
        <taxon>campanulids</taxon>
        <taxon>Asterales</taxon>
        <taxon>Asteraceae</taxon>
        <taxon>Carduoideae</taxon>
        <taxon>Cardueae</taxon>
        <taxon>Arctiinae</taxon>
        <taxon>Arctium</taxon>
    </lineage>
</organism>
<dbReference type="Proteomes" id="UP001055879">
    <property type="component" value="Linkage Group LG15"/>
</dbReference>
<reference evidence="1 2" key="2">
    <citation type="journal article" date="2022" name="Mol. Ecol. Resour.">
        <title>The genomes of chicory, endive, great burdock and yacon provide insights into Asteraceae paleo-polyploidization history and plant inulin production.</title>
        <authorList>
            <person name="Fan W."/>
            <person name="Wang S."/>
            <person name="Wang H."/>
            <person name="Wang A."/>
            <person name="Jiang F."/>
            <person name="Liu H."/>
            <person name="Zhao H."/>
            <person name="Xu D."/>
            <person name="Zhang Y."/>
        </authorList>
    </citation>
    <scope>NUCLEOTIDE SEQUENCE [LARGE SCALE GENOMIC DNA]</scope>
    <source>
        <strain evidence="2">cv. Niubang</strain>
    </source>
</reference>
<comment type="caution">
    <text evidence="1">The sequence shown here is derived from an EMBL/GenBank/DDBJ whole genome shotgun (WGS) entry which is preliminary data.</text>
</comment>
<gene>
    <name evidence="1" type="ORF">L6452_39388</name>
</gene>
<protein>
    <submittedName>
        <fullName evidence="1">Uncharacterized protein</fullName>
    </submittedName>
</protein>
<accession>A0ACB8XSU2</accession>
<dbReference type="EMBL" id="CM042061">
    <property type="protein sequence ID" value="KAI3673271.1"/>
    <property type="molecule type" value="Genomic_DNA"/>
</dbReference>
<reference evidence="2" key="1">
    <citation type="journal article" date="2022" name="Mol. Ecol. Resour.">
        <title>The genomes of chicory, endive, great burdock and yacon provide insights into Asteraceae palaeo-polyploidization history and plant inulin production.</title>
        <authorList>
            <person name="Fan W."/>
            <person name="Wang S."/>
            <person name="Wang H."/>
            <person name="Wang A."/>
            <person name="Jiang F."/>
            <person name="Liu H."/>
            <person name="Zhao H."/>
            <person name="Xu D."/>
            <person name="Zhang Y."/>
        </authorList>
    </citation>
    <scope>NUCLEOTIDE SEQUENCE [LARGE SCALE GENOMIC DNA]</scope>
    <source>
        <strain evidence="2">cv. Niubang</strain>
    </source>
</reference>